<accession>A0AAE9Y4R1</accession>
<feature type="transmembrane region" description="Helical" evidence="1">
    <location>
        <begin position="176"/>
        <end position="196"/>
    </location>
</feature>
<keyword evidence="1" id="KW-0812">Transmembrane</keyword>
<reference evidence="2" key="1">
    <citation type="submission" date="2023-01" db="EMBL/GenBank/DDBJ databases">
        <title>The diversity of Class Acidimicrobiia in South China Sea sediment environments and the proposal of Iamia marina sp. nov., a novel species of the genus Iamia.</title>
        <authorList>
            <person name="He Y."/>
            <person name="Tian X."/>
        </authorList>
    </citation>
    <scope>NUCLEOTIDE SEQUENCE</scope>
    <source>
        <strain evidence="2">DSM 19957</strain>
    </source>
</reference>
<dbReference type="RefSeq" id="WP_272735902.1">
    <property type="nucleotide sequence ID" value="NZ_CP116942.1"/>
</dbReference>
<keyword evidence="1" id="KW-1133">Transmembrane helix</keyword>
<name>A0AAE9Y4R1_9ACTN</name>
<dbReference type="EMBL" id="CP116942">
    <property type="protein sequence ID" value="WCO66379.1"/>
    <property type="molecule type" value="Genomic_DNA"/>
</dbReference>
<dbReference type="AlphaFoldDB" id="A0AAE9Y4R1"/>
<feature type="transmembrane region" description="Helical" evidence="1">
    <location>
        <begin position="54"/>
        <end position="77"/>
    </location>
</feature>
<gene>
    <name evidence="2" type="ORF">PO878_17925</name>
</gene>
<evidence type="ECO:0000313" key="3">
    <source>
        <dbReference type="Proteomes" id="UP001216390"/>
    </source>
</evidence>
<evidence type="ECO:0000313" key="2">
    <source>
        <dbReference type="EMBL" id="WCO66379.1"/>
    </source>
</evidence>
<feature type="transmembrane region" description="Helical" evidence="1">
    <location>
        <begin position="93"/>
        <end position="114"/>
    </location>
</feature>
<evidence type="ECO:0000256" key="1">
    <source>
        <dbReference type="SAM" id="Phobius"/>
    </source>
</evidence>
<organism evidence="2 3">
    <name type="scientific">Iamia majanohamensis</name>
    <dbReference type="NCBI Taxonomy" id="467976"/>
    <lineage>
        <taxon>Bacteria</taxon>
        <taxon>Bacillati</taxon>
        <taxon>Actinomycetota</taxon>
        <taxon>Acidimicrobiia</taxon>
        <taxon>Acidimicrobiales</taxon>
        <taxon>Iamiaceae</taxon>
        <taxon>Iamia</taxon>
    </lineage>
</organism>
<proteinExistence type="predicted"/>
<dbReference type="KEGG" id="ima:PO878_17925"/>
<keyword evidence="3" id="KW-1185">Reference proteome</keyword>
<feature type="transmembrane region" description="Helical" evidence="1">
    <location>
        <begin position="208"/>
        <end position="229"/>
    </location>
</feature>
<sequence length="295" mass="30417">MADTTPPGRPARILDRGYRTYAGPRSGVGGAVGTLVRHSAQRALGLRRSGWAKILPVASVAIAYVPAIVFIGLVALLPEGDVAEIDLPSYGDYFSFIAAALTLFVAFVSPEVLCPDRRTGMLGVYLASPLTRDTYLAAKATATFAILSLVTIGPPLLMLVAYVIQGVGPDGPAGVAGTLARILVAGAVLSLLYTAVSMGVSALTDRKAFATAALLLVIVVPSLFISVLVEAGGAPEGLYSLTLVAGPFSLVQLIHGEATDIAGLTLPVSLAGTFALVALGAVVCRTRYQLLQVTR</sequence>
<feature type="transmembrane region" description="Helical" evidence="1">
    <location>
        <begin position="261"/>
        <end position="284"/>
    </location>
</feature>
<keyword evidence="1" id="KW-0472">Membrane</keyword>
<dbReference type="Proteomes" id="UP001216390">
    <property type="component" value="Chromosome"/>
</dbReference>
<feature type="transmembrane region" description="Helical" evidence="1">
    <location>
        <begin position="135"/>
        <end position="164"/>
    </location>
</feature>
<protein>
    <submittedName>
        <fullName evidence="2">Uncharacterized protein</fullName>
    </submittedName>
</protein>